<dbReference type="Pfam" id="PF11393">
    <property type="entry name" value="T4BSS_DotI_IcmL"/>
    <property type="match status" value="2"/>
</dbReference>
<reference evidence="3 4" key="1">
    <citation type="submission" date="2015-11" db="EMBL/GenBank/DDBJ databases">
        <title>Genomic analysis of 38 Legionella species identifies large and diverse effector repertoires.</title>
        <authorList>
            <person name="Burstein D."/>
            <person name="Amaro F."/>
            <person name="Zusman T."/>
            <person name="Lifshitz Z."/>
            <person name="Cohen O."/>
            <person name="Gilbert J.A."/>
            <person name="Pupko T."/>
            <person name="Shuman H.A."/>
            <person name="Segal G."/>
        </authorList>
    </citation>
    <scope>NUCLEOTIDE SEQUENCE [LARGE SCALE GENOMIC DNA]</scope>
    <source>
        <strain evidence="3 4">IMVS3376</strain>
    </source>
</reference>
<proteinExistence type="predicted"/>
<name>A0A0W0ZIF0_9GAMM</name>
<feature type="signal peptide" evidence="2">
    <location>
        <begin position="1"/>
        <end position="20"/>
    </location>
</feature>
<dbReference type="Proteomes" id="UP000054926">
    <property type="component" value="Unassembled WGS sequence"/>
</dbReference>
<dbReference type="PATRIC" id="fig|947033.5.peg.2153"/>
<dbReference type="InterPro" id="IPR021055">
    <property type="entry name" value="T4BSS_IcmL/DotI"/>
</dbReference>
<dbReference type="AlphaFoldDB" id="A0A0W0ZIF0"/>
<evidence type="ECO:0000313" key="3">
    <source>
        <dbReference type="EMBL" id="KTD68871.1"/>
    </source>
</evidence>
<dbReference type="CDD" id="cd16385">
    <property type="entry name" value="IcmL"/>
    <property type="match status" value="2"/>
</dbReference>
<evidence type="ECO:0000313" key="4">
    <source>
        <dbReference type="Proteomes" id="UP000054926"/>
    </source>
</evidence>
<protein>
    <submittedName>
        <fullName evidence="3">IcmL-like protein</fullName>
    </submittedName>
</protein>
<dbReference type="OrthoDB" id="5635868at2"/>
<evidence type="ECO:0000256" key="2">
    <source>
        <dbReference type="SAM" id="SignalP"/>
    </source>
</evidence>
<keyword evidence="4" id="KW-1185">Reference proteome</keyword>
<feature type="chain" id="PRO_5006918721" evidence="2">
    <location>
        <begin position="21"/>
        <end position="678"/>
    </location>
</feature>
<dbReference type="RefSeq" id="WP_058510924.1">
    <property type="nucleotide sequence ID" value="NZ_LNYY01000019.1"/>
</dbReference>
<feature type="region of interest" description="Disordered" evidence="1">
    <location>
        <begin position="653"/>
        <end position="678"/>
    </location>
</feature>
<organism evidence="3 4">
    <name type="scientific">Legionella steelei</name>
    <dbReference type="NCBI Taxonomy" id="947033"/>
    <lineage>
        <taxon>Bacteria</taxon>
        <taxon>Pseudomonadati</taxon>
        <taxon>Pseudomonadota</taxon>
        <taxon>Gammaproteobacteria</taxon>
        <taxon>Legionellales</taxon>
        <taxon>Legionellaceae</taxon>
        <taxon>Legionella</taxon>
    </lineage>
</organism>
<sequence length="678" mass="75937">MKKIIACGVLFNLVCVPVHAAQTPSVISEKTSTDTKSYITTKKSQSIEINCDYRISAETKKIDKTLIVSWAEYAVLHSFDFNFLSFDSQLKNLKACYTQNGWASFMNALQDSGNINSIKTQNLKVSSALDGEIQFIDTQENQWKMNVPIKVFYKNDKEEVTHFLNVYITISWRNAFKLGIVQMITTPRLPALSQKAITVREALNSVALSVTHQINNVDNLQKLAASFVASLFVTNSKSSVAEKDDAPNQAELCFKLDHDNSNPLQYLIEGQKYQSLDAQNLTSDDNKNPIAVVEGEKPLNADEFEWAKNQFLTIQSEILDTKLPQLASYLKEQETIGLNSVLHYLDTAKEQAENQFLDIKSDVLGTKLPKVLSYLKEKGSIGFNLALHNLDKIKIIKNQNPDSDMEPQLSENKNNQWNVTLPMQVVVYQNDKNQMTQQVDVNLTIGRKMDGELAILQMKAVPNATPPSSKRELSQSTQVPKIIFNAPSVPPKPKIINCDYKVPDATTKIDENLVTKWAEQAAAQSFNFSSATIETELQKLEPCYTAQGWEHFKNALDKSGNLAAIKSQNLIMSSKVLGQAKLTGMTNNQWSFELPLQVIYQNDQVKATQLLNVYLTMERKSSGEFGITRIIAKLNDQARTNTAVTNENIDPAQKVQQSNTVPNQPLVTQSTEHALQNT</sequence>
<gene>
    <name evidence="3" type="ORF">Lste_2029</name>
</gene>
<evidence type="ECO:0000256" key="1">
    <source>
        <dbReference type="SAM" id="MobiDB-lite"/>
    </source>
</evidence>
<keyword evidence="2" id="KW-0732">Signal</keyword>
<dbReference type="EMBL" id="LNYY01000019">
    <property type="protein sequence ID" value="KTD68871.1"/>
    <property type="molecule type" value="Genomic_DNA"/>
</dbReference>
<comment type="caution">
    <text evidence="3">The sequence shown here is derived from an EMBL/GenBank/DDBJ whole genome shotgun (WGS) entry which is preliminary data.</text>
</comment>
<accession>A0A0W0ZIF0</accession>